<name>A0A7U7GD55_9GAMM</name>
<dbReference type="AlphaFoldDB" id="A0A7U7GD55"/>
<reference evidence="1 2" key="1">
    <citation type="journal article" date="2014" name="ISME J.">
        <title>Candidatus Competibacter-lineage genomes retrieved from metagenomes reveal functional metabolic diversity.</title>
        <authorList>
            <person name="McIlroy S.J."/>
            <person name="Albertsen M."/>
            <person name="Andresen E.K."/>
            <person name="Saunders A.M."/>
            <person name="Kristiansen R."/>
            <person name="Stokholm-Bjerregaard M."/>
            <person name="Nielsen K.L."/>
            <person name="Nielsen P.H."/>
        </authorList>
    </citation>
    <scope>NUCLEOTIDE SEQUENCE [LARGE SCALE GENOMIC DNA]</scope>
    <source>
        <strain evidence="1 2">Run_B_J11</strain>
    </source>
</reference>
<dbReference type="Proteomes" id="UP000019184">
    <property type="component" value="Unassembled WGS sequence"/>
</dbReference>
<protein>
    <submittedName>
        <fullName evidence="1">PIN domain protein</fullName>
    </submittedName>
</protein>
<dbReference type="InterPro" id="IPR029060">
    <property type="entry name" value="PIN-like_dom_sf"/>
</dbReference>
<comment type="caution">
    <text evidence="1">The sequence shown here is derived from an EMBL/GenBank/DDBJ whole genome shotgun (WGS) entry which is preliminary data.</text>
</comment>
<dbReference type="EMBL" id="CBTK010000187">
    <property type="protein sequence ID" value="CDH45599.1"/>
    <property type="molecule type" value="Genomic_DNA"/>
</dbReference>
<dbReference type="SUPFAM" id="SSF88723">
    <property type="entry name" value="PIN domain-like"/>
    <property type="match status" value="1"/>
</dbReference>
<evidence type="ECO:0000313" key="1">
    <source>
        <dbReference type="EMBL" id="CDH45599.1"/>
    </source>
</evidence>
<sequence>MARLLVDTGFLVALYIRGDTLHNDAVDYLRGNRAMLLTVAPVIVETCFFLDVRAKIELLQWVERGGMEVCDVPSRSAFAEIALHLKKYADHDIDFADAALVWLANACGERRIVTVDETDFSLFRLKNGKSFDLVKWFAK</sequence>
<keyword evidence="2" id="KW-1185">Reference proteome</keyword>
<accession>A0A7U7GD55</accession>
<proteinExistence type="predicted"/>
<gene>
    <name evidence="1" type="ORF">BN874_2670005</name>
</gene>
<evidence type="ECO:0000313" key="2">
    <source>
        <dbReference type="Proteomes" id="UP000019184"/>
    </source>
</evidence>
<organism evidence="1 2">
    <name type="scientific">Candidatus Contendobacter odensis Run_B_J11</name>
    <dbReference type="NCBI Taxonomy" id="1400861"/>
    <lineage>
        <taxon>Bacteria</taxon>
        <taxon>Pseudomonadati</taxon>
        <taxon>Pseudomonadota</taxon>
        <taxon>Gammaproteobacteria</taxon>
        <taxon>Candidatus Competibacteraceae</taxon>
        <taxon>Candidatus Contendibacter</taxon>
    </lineage>
</organism>
<dbReference type="OrthoDB" id="196926at2"/>
<dbReference type="RefSeq" id="WP_034433475.1">
    <property type="nucleotide sequence ID" value="NZ_CBTK010000187.1"/>
</dbReference>
<dbReference type="Gene3D" id="3.40.50.1010">
    <property type="entry name" value="5'-nuclease"/>
    <property type="match status" value="1"/>
</dbReference>